<proteinExistence type="predicted"/>
<feature type="region of interest" description="Disordered" evidence="1">
    <location>
        <begin position="100"/>
        <end position="146"/>
    </location>
</feature>
<evidence type="ECO:0000256" key="1">
    <source>
        <dbReference type="SAM" id="MobiDB-lite"/>
    </source>
</evidence>
<accession>A0A6A6E3X5</accession>
<gene>
    <name evidence="2" type="ORF">K469DRAFT_686909</name>
</gene>
<protein>
    <submittedName>
        <fullName evidence="2">Uncharacterized protein</fullName>
    </submittedName>
</protein>
<dbReference type="EMBL" id="ML994629">
    <property type="protein sequence ID" value="KAF2186514.1"/>
    <property type="molecule type" value="Genomic_DNA"/>
</dbReference>
<keyword evidence="3" id="KW-1185">Reference proteome</keyword>
<dbReference type="AlphaFoldDB" id="A0A6A6E3X5"/>
<organism evidence="2 3">
    <name type="scientific">Zopfia rhizophila CBS 207.26</name>
    <dbReference type="NCBI Taxonomy" id="1314779"/>
    <lineage>
        <taxon>Eukaryota</taxon>
        <taxon>Fungi</taxon>
        <taxon>Dikarya</taxon>
        <taxon>Ascomycota</taxon>
        <taxon>Pezizomycotina</taxon>
        <taxon>Dothideomycetes</taxon>
        <taxon>Dothideomycetes incertae sedis</taxon>
        <taxon>Zopfiaceae</taxon>
        <taxon>Zopfia</taxon>
    </lineage>
</organism>
<evidence type="ECO:0000313" key="3">
    <source>
        <dbReference type="Proteomes" id="UP000800200"/>
    </source>
</evidence>
<dbReference type="Proteomes" id="UP000800200">
    <property type="component" value="Unassembled WGS sequence"/>
</dbReference>
<reference evidence="2" key="1">
    <citation type="journal article" date="2020" name="Stud. Mycol.">
        <title>101 Dothideomycetes genomes: a test case for predicting lifestyles and emergence of pathogens.</title>
        <authorList>
            <person name="Haridas S."/>
            <person name="Albert R."/>
            <person name="Binder M."/>
            <person name="Bloem J."/>
            <person name="Labutti K."/>
            <person name="Salamov A."/>
            <person name="Andreopoulos B."/>
            <person name="Baker S."/>
            <person name="Barry K."/>
            <person name="Bills G."/>
            <person name="Bluhm B."/>
            <person name="Cannon C."/>
            <person name="Castanera R."/>
            <person name="Culley D."/>
            <person name="Daum C."/>
            <person name="Ezra D."/>
            <person name="Gonzalez J."/>
            <person name="Henrissat B."/>
            <person name="Kuo A."/>
            <person name="Liang C."/>
            <person name="Lipzen A."/>
            <person name="Lutzoni F."/>
            <person name="Magnuson J."/>
            <person name="Mondo S."/>
            <person name="Nolan M."/>
            <person name="Ohm R."/>
            <person name="Pangilinan J."/>
            <person name="Park H.-J."/>
            <person name="Ramirez L."/>
            <person name="Alfaro M."/>
            <person name="Sun H."/>
            <person name="Tritt A."/>
            <person name="Yoshinaga Y."/>
            <person name="Zwiers L.-H."/>
            <person name="Turgeon B."/>
            <person name="Goodwin S."/>
            <person name="Spatafora J."/>
            <person name="Crous P."/>
            <person name="Grigoriev I."/>
        </authorList>
    </citation>
    <scope>NUCLEOTIDE SEQUENCE</scope>
    <source>
        <strain evidence="2">CBS 207.26</strain>
    </source>
</reference>
<sequence>MVTDIREWLEPLSGTTVTVLSRPIDGLPIDEKSFQSFQNMVDKTGNKTQIFSNNKMSRIARRLRRFGISGTSRKGSKFRRYSIVPDIWKTLREVNGASKGVQNRNDLPRADNFGAIEGEGNSGVRGKSKDGLNTRGKGGGDPSRTIPVFLTNKKVYTVRGSTPRAGVDLAEPLPKYSSSPCPLCQNVWRLAVSRLAIPGFHVTPPSVPSFLDILGRQRRQSARRKKGCVQKEERKKAKGEFVC</sequence>
<evidence type="ECO:0000313" key="2">
    <source>
        <dbReference type="EMBL" id="KAF2186514.1"/>
    </source>
</evidence>
<name>A0A6A6E3X5_9PEZI</name>